<keyword evidence="4" id="KW-1185">Reference proteome</keyword>
<feature type="transmembrane region" description="Helical" evidence="2">
    <location>
        <begin position="141"/>
        <end position="162"/>
    </location>
</feature>
<gene>
    <name evidence="3" type="ORF">FA15DRAFT_101743</name>
</gene>
<keyword evidence="2" id="KW-1133">Transmembrane helix</keyword>
<feature type="compositionally biased region" description="Polar residues" evidence="1">
    <location>
        <begin position="106"/>
        <end position="122"/>
    </location>
</feature>
<name>A0A5C3KL36_COPMA</name>
<keyword evidence="2" id="KW-0812">Transmembrane</keyword>
<sequence>MLYDPVGRISRCNSLVAGVSVSCHAGVSNARRRIKRQRTEDEPDENEDENDEGQSSLPLSSTRPSISHQSPSTLSSLSTSPPSITSTTLANNTRASAEGPAGANVVSATPNTTSNEPDQTPTITRNQAHAHSLAGLGKGGIIGASLGSVIIFALIIMLITSYHTRKRRARKQPRRSATTASFFRTRSDHRGGGSLPRPESPVANVAQASNNTSGVLEVDDSRPPSPLYPPPGLLPNPHDSTPYGPEEDPLGFPAPNVPSTTGLGEEHAVVGQHMVVKLPHIVITQPNGSQSSQTQTSYDPPPYSIT</sequence>
<organism evidence="3 4">
    <name type="scientific">Coprinopsis marcescibilis</name>
    <name type="common">Agaric fungus</name>
    <name type="synonym">Psathyrella marcescibilis</name>
    <dbReference type="NCBI Taxonomy" id="230819"/>
    <lineage>
        <taxon>Eukaryota</taxon>
        <taxon>Fungi</taxon>
        <taxon>Dikarya</taxon>
        <taxon>Basidiomycota</taxon>
        <taxon>Agaricomycotina</taxon>
        <taxon>Agaricomycetes</taxon>
        <taxon>Agaricomycetidae</taxon>
        <taxon>Agaricales</taxon>
        <taxon>Agaricineae</taxon>
        <taxon>Psathyrellaceae</taxon>
        <taxon>Coprinopsis</taxon>
    </lineage>
</organism>
<feature type="compositionally biased region" description="Basic residues" evidence="1">
    <location>
        <begin position="164"/>
        <end position="174"/>
    </location>
</feature>
<evidence type="ECO:0000256" key="2">
    <source>
        <dbReference type="SAM" id="Phobius"/>
    </source>
</evidence>
<proteinExistence type="predicted"/>
<feature type="compositionally biased region" description="Low complexity" evidence="1">
    <location>
        <begin position="64"/>
        <end position="89"/>
    </location>
</feature>
<feature type="compositionally biased region" description="Acidic residues" evidence="1">
    <location>
        <begin position="41"/>
        <end position="52"/>
    </location>
</feature>
<feature type="region of interest" description="Disordered" evidence="1">
    <location>
        <begin position="164"/>
        <end position="202"/>
    </location>
</feature>
<evidence type="ECO:0000256" key="1">
    <source>
        <dbReference type="SAM" id="MobiDB-lite"/>
    </source>
</evidence>
<feature type="region of interest" description="Disordered" evidence="1">
    <location>
        <begin position="214"/>
        <end position="266"/>
    </location>
</feature>
<feature type="region of interest" description="Disordered" evidence="1">
    <location>
        <begin position="29"/>
        <end position="122"/>
    </location>
</feature>
<keyword evidence="2" id="KW-0472">Membrane</keyword>
<dbReference type="AlphaFoldDB" id="A0A5C3KL36"/>
<dbReference type="EMBL" id="ML210283">
    <property type="protein sequence ID" value="TFK20934.1"/>
    <property type="molecule type" value="Genomic_DNA"/>
</dbReference>
<feature type="compositionally biased region" description="Polar residues" evidence="1">
    <location>
        <begin position="285"/>
        <end position="298"/>
    </location>
</feature>
<evidence type="ECO:0000313" key="3">
    <source>
        <dbReference type="EMBL" id="TFK20934.1"/>
    </source>
</evidence>
<evidence type="ECO:0000313" key="4">
    <source>
        <dbReference type="Proteomes" id="UP000307440"/>
    </source>
</evidence>
<accession>A0A5C3KL36</accession>
<reference evidence="3 4" key="1">
    <citation type="journal article" date="2019" name="Nat. Ecol. Evol.">
        <title>Megaphylogeny resolves global patterns of mushroom evolution.</title>
        <authorList>
            <person name="Varga T."/>
            <person name="Krizsan K."/>
            <person name="Foldi C."/>
            <person name="Dima B."/>
            <person name="Sanchez-Garcia M."/>
            <person name="Sanchez-Ramirez S."/>
            <person name="Szollosi G.J."/>
            <person name="Szarkandi J.G."/>
            <person name="Papp V."/>
            <person name="Albert L."/>
            <person name="Andreopoulos W."/>
            <person name="Angelini C."/>
            <person name="Antonin V."/>
            <person name="Barry K.W."/>
            <person name="Bougher N.L."/>
            <person name="Buchanan P."/>
            <person name="Buyck B."/>
            <person name="Bense V."/>
            <person name="Catcheside P."/>
            <person name="Chovatia M."/>
            <person name="Cooper J."/>
            <person name="Damon W."/>
            <person name="Desjardin D."/>
            <person name="Finy P."/>
            <person name="Geml J."/>
            <person name="Haridas S."/>
            <person name="Hughes K."/>
            <person name="Justo A."/>
            <person name="Karasinski D."/>
            <person name="Kautmanova I."/>
            <person name="Kiss B."/>
            <person name="Kocsube S."/>
            <person name="Kotiranta H."/>
            <person name="LaButti K.M."/>
            <person name="Lechner B.E."/>
            <person name="Liimatainen K."/>
            <person name="Lipzen A."/>
            <person name="Lukacs Z."/>
            <person name="Mihaltcheva S."/>
            <person name="Morgado L.N."/>
            <person name="Niskanen T."/>
            <person name="Noordeloos M.E."/>
            <person name="Ohm R.A."/>
            <person name="Ortiz-Santana B."/>
            <person name="Ovrebo C."/>
            <person name="Racz N."/>
            <person name="Riley R."/>
            <person name="Savchenko A."/>
            <person name="Shiryaev A."/>
            <person name="Soop K."/>
            <person name="Spirin V."/>
            <person name="Szebenyi C."/>
            <person name="Tomsovsky M."/>
            <person name="Tulloss R.E."/>
            <person name="Uehling J."/>
            <person name="Grigoriev I.V."/>
            <person name="Vagvolgyi C."/>
            <person name="Papp T."/>
            <person name="Martin F.M."/>
            <person name="Miettinen O."/>
            <person name="Hibbett D.S."/>
            <person name="Nagy L.G."/>
        </authorList>
    </citation>
    <scope>NUCLEOTIDE SEQUENCE [LARGE SCALE GENOMIC DNA]</scope>
    <source>
        <strain evidence="3 4">CBS 121175</strain>
    </source>
</reference>
<feature type="region of interest" description="Disordered" evidence="1">
    <location>
        <begin position="285"/>
        <end position="306"/>
    </location>
</feature>
<feature type="compositionally biased region" description="Polar residues" evidence="1">
    <location>
        <begin position="53"/>
        <end position="63"/>
    </location>
</feature>
<feature type="compositionally biased region" description="Pro residues" evidence="1">
    <location>
        <begin position="223"/>
        <end position="234"/>
    </location>
</feature>
<protein>
    <submittedName>
        <fullName evidence="3">Uncharacterized protein</fullName>
    </submittedName>
</protein>
<dbReference type="Proteomes" id="UP000307440">
    <property type="component" value="Unassembled WGS sequence"/>
</dbReference>